<dbReference type="InterPro" id="IPR050482">
    <property type="entry name" value="Sensor_HK_TwoCompSys"/>
</dbReference>
<keyword evidence="7 14" id="KW-0418">Kinase</keyword>
<dbReference type="OrthoDB" id="9797605at2"/>
<comment type="caution">
    <text evidence="14">The sequence shown here is derived from an EMBL/GenBank/DDBJ whole genome shotgun (WGS) entry which is preliminary data.</text>
</comment>
<dbReference type="SMART" id="SM00387">
    <property type="entry name" value="HATPase_c"/>
    <property type="match status" value="1"/>
</dbReference>
<evidence type="ECO:0000256" key="11">
    <source>
        <dbReference type="SAM" id="Phobius"/>
    </source>
</evidence>
<keyword evidence="4" id="KW-0597">Phosphoprotein</keyword>
<organism evidence="14 15">
    <name type="scientific">Undibacterium pigrum</name>
    <dbReference type="NCBI Taxonomy" id="401470"/>
    <lineage>
        <taxon>Bacteria</taxon>
        <taxon>Pseudomonadati</taxon>
        <taxon>Pseudomonadota</taxon>
        <taxon>Betaproteobacteria</taxon>
        <taxon>Burkholderiales</taxon>
        <taxon>Oxalobacteraceae</taxon>
        <taxon>Undibacterium</taxon>
    </lineage>
</organism>
<keyword evidence="11" id="KW-1133">Transmembrane helix</keyword>
<keyword evidence="11" id="KW-0812">Transmembrane</keyword>
<evidence type="ECO:0000313" key="14">
    <source>
        <dbReference type="EMBL" id="PXX42130.1"/>
    </source>
</evidence>
<reference evidence="14 15" key="1">
    <citation type="submission" date="2018-05" db="EMBL/GenBank/DDBJ databases">
        <title>Genomic Encyclopedia of Type Strains, Phase IV (KMG-IV): sequencing the most valuable type-strain genomes for metagenomic binning, comparative biology and taxonomic classification.</title>
        <authorList>
            <person name="Goeker M."/>
        </authorList>
    </citation>
    <scope>NUCLEOTIDE SEQUENCE [LARGE SCALE GENOMIC DNA]</scope>
    <source>
        <strain evidence="14 15">DSM 19792</strain>
    </source>
</reference>
<dbReference type="RefSeq" id="WP_110256554.1">
    <property type="nucleotide sequence ID" value="NZ_QJKB01000006.1"/>
</dbReference>
<dbReference type="Pfam" id="PF02518">
    <property type="entry name" value="HATPase_c"/>
    <property type="match status" value="1"/>
</dbReference>
<dbReference type="PANTHER" id="PTHR24421">
    <property type="entry name" value="NITRATE/NITRITE SENSOR PROTEIN NARX-RELATED"/>
    <property type="match status" value="1"/>
</dbReference>
<feature type="transmembrane region" description="Helical" evidence="11">
    <location>
        <begin position="185"/>
        <end position="206"/>
    </location>
</feature>
<dbReference type="Gene3D" id="6.10.340.10">
    <property type="match status" value="1"/>
</dbReference>
<accession>A0A318J328</accession>
<dbReference type="GO" id="GO:0046983">
    <property type="term" value="F:protein dimerization activity"/>
    <property type="evidence" value="ECO:0007669"/>
    <property type="project" value="InterPro"/>
</dbReference>
<keyword evidence="6" id="KW-0547">Nucleotide-binding</keyword>
<comment type="catalytic activity">
    <reaction evidence="1">
        <text>ATP + protein L-histidine = ADP + protein N-phospho-L-histidine.</text>
        <dbReference type="EC" id="2.7.13.3"/>
    </reaction>
</comment>
<keyword evidence="5" id="KW-0808">Transferase</keyword>
<dbReference type="CDD" id="cd16917">
    <property type="entry name" value="HATPase_UhpB-NarQ-NarX-like"/>
    <property type="match status" value="1"/>
</dbReference>
<feature type="domain" description="Histidine kinase" evidence="12">
    <location>
        <begin position="304"/>
        <end position="506"/>
    </location>
</feature>
<evidence type="ECO:0000256" key="9">
    <source>
        <dbReference type="ARBA" id="ARBA00023012"/>
    </source>
</evidence>
<evidence type="ECO:0000259" key="13">
    <source>
        <dbReference type="PROSITE" id="PS50885"/>
    </source>
</evidence>
<feature type="transmembrane region" description="Helical" evidence="11">
    <location>
        <begin position="17"/>
        <end position="37"/>
    </location>
</feature>
<dbReference type="GO" id="GO:0000155">
    <property type="term" value="F:phosphorelay sensor kinase activity"/>
    <property type="evidence" value="ECO:0007669"/>
    <property type="project" value="InterPro"/>
</dbReference>
<evidence type="ECO:0000256" key="10">
    <source>
        <dbReference type="SAM" id="Coils"/>
    </source>
</evidence>
<dbReference type="Pfam" id="PF00672">
    <property type="entry name" value="HAMP"/>
    <property type="match status" value="1"/>
</dbReference>
<dbReference type="CDD" id="cd06225">
    <property type="entry name" value="HAMP"/>
    <property type="match status" value="1"/>
</dbReference>
<keyword evidence="10" id="KW-0175">Coiled coil</keyword>
<dbReference type="InterPro" id="IPR036890">
    <property type="entry name" value="HATPase_C_sf"/>
</dbReference>
<evidence type="ECO:0000256" key="6">
    <source>
        <dbReference type="ARBA" id="ARBA00022741"/>
    </source>
</evidence>
<keyword evidence="8" id="KW-0067">ATP-binding</keyword>
<dbReference type="InterPro" id="IPR005467">
    <property type="entry name" value="His_kinase_dom"/>
</dbReference>
<evidence type="ECO:0000259" key="12">
    <source>
        <dbReference type="PROSITE" id="PS50109"/>
    </source>
</evidence>
<comment type="subcellular location">
    <subcellularLocation>
        <location evidence="2">Membrane</location>
    </subcellularLocation>
</comment>
<evidence type="ECO:0000256" key="5">
    <source>
        <dbReference type="ARBA" id="ARBA00022679"/>
    </source>
</evidence>
<dbReference type="PROSITE" id="PS50885">
    <property type="entry name" value="HAMP"/>
    <property type="match status" value="1"/>
</dbReference>
<evidence type="ECO:0000256" key="3">
    <source>
        <dbReference type="ARBA" id="ARBA00012438"/>
    </source>
</evidence>
<dbReference type="InterPro" id="IPR011712">
    <property type="entry name" value="Sig_transdc_His_kin_sub3_dim/P"/>
</dbReference>
<dbReference type="GO" id="GO:0016020">
    <property type="term" value="C:membrane"/>
    <property type="evidence" value="ECO:0007669"/>
    <property type="project" value="UniProtKB-SubCell"/>
</dbReference>
<keyword evidence="9" id="KW-0902">Two-component regulatory system</keyword>
<protein>
    <recommendedName>
        <fullName evidence="3">histidine kinase</fullName>
        <ecNumber evidence="3">2.7.13.3</ecNumber>
    </recommendedName>
</protein>
<evidence type="ECO:0000256" key="2">
    <source>
        <dbReference type="ARBA" id="ARBA00004370"/>
    </source>
</evidence>
<evidence type="ECO:0000256" key="7">
    <source>
        <dbReference type="ARBA" id="ARBA00022777"/>
    </source>
</evidence>
<dbReference type="SUPFAM" id="SSF55874">
    <property type="entry name" value="ATPase domain of HSP90 chaperone/DNA topoisomerase II/histidine kinase"/>
    <property type="match status" value="1"/>
</dbReference>
<name>A0A318J328_9BURK</name>
<dbReference type="Gene3D" id="3.30.565.10">
    <property type="entry name" value="Histidine kinase-like ATPase, C-terminal domain"/>
    <property type="match status" value="1"/>
</dbReference>
<dbReference type="AlphaFoldDB" id="A0A318J328"/>
<evidence type="ECO:0000256" key="4">
    <source>
        <dbReference type="ARBA" id="ARBA00022553"/>
    </source>
</evidence>
<gene>
    <name evidence="14" type="ORF">DFR42_106310</name>
</gene>
<dbReference type="GO" id="GO:0005524">
    <property type="term" value="F:ATP binding"/>
    <property type="evidence" value="ECO:0007669"/>
    <property type="project" value="UniProtKB-KW"/>
</dbReference>
<keyword evidence="15" id="KW-1185">Reference proteome</keyword>
<dbReference type="InterPro" id="IPR003660">
    <property type="entry name" value="HAMP_dom"/>
</dbReference>
<keyword evidence="11" id="KW-0472">Membrane</keyword>
<proteinExistence type="predicted"/>
<dbReference type="Pfam" id="PF07730">
    <property type="entry name" value="HisKA_3"/>
    <property type="match status" value="1"/>
</dbReference>
<sequence>MNLSALLWRNWDLRSRLFLIILLPVIYMFCSMVWYTYHSRLEEGKGELAERAYVVSTALAESVEYNLLTKNLPALKSTMTDVMLSDRSIYRIDVLDAEKKDVLHIISVEKILSTERYVEVPVKRQLVWVNLLQDAQKTRTDIAPAEASKAANESMGNKGKNADVLGYVRVSMSATRMLAKHSQRFAFELAISALALFVSAILAVYLSQSLTRPLQIAIETLREIREGDYSSTLEVTTGGEIGDLQTSINAMSLSLQQAKQDLENKVQERTRDLMESRNEALKANAEKRKLIQKVHSIVEDERKSIAIEIHDELNASLIAARLEAQRIQHLATQIEATEVTAEIQERAKAITKLTLDLYANGRNLVRRLRPEVLDMLGLQGAVEDMLRHYNSNVQGCQFHFDSDGDFSGLDSGLAISVYRIIQEALSNVMKHAQATQVEVALTMLEEQNSLQIEVSDNGQGFDIHHSSAGIGITGMRERVAAFHGEIELQSSAEEGTQLIIRFPVAPV</sequence>
<evidence type="ECO:0000256" key="8">
    <source>
        <dbReference type="ARBA" id="ARBA00022840"/>
    </source>
</evidence>
<evidence type="ECO:0000256" key="1">
    <source>
        <dbReference type="ARBA" id="ARBA00000085"/>
    </source>
</evidence>
<dbReference type="EC" id="2.7.13.3" evidence="3"/>
<dbReference type="SMART" id="SM00304">
    <property type="entry name" value="HAMP"/>
    <property type="match status" value="1"/>
</dbReference>
<feature type="coiled-coil region" evidence="10">
    <location>
        <begin position="248"/>
        <end position="293"/>
    </location>
</feature>
<dbReference type="EMBL" id="QJKB01000006">
    <property type="protein sequence ID" value="PXX42130.1"/>
    <property type="molecule type" value="Genomic_DNA"/>
</dbReference>
<dbReference type="InterPro" id="IPR003594">
    <property type="entry name" value="HATPase_dom"/>
</dbReference>
<dbReference type="Proteomes" id="UP000247792">
    <property type="component" value="Unassembled WGS sequence"/>
</dbReference>
<evidence type="ECO:0000313" key="15">
    <source>
        <dbReference type="Proteomes" id="UP000247792"/>
    </source>
</evidence>
<dbReference type="SUPFAM" id="SSF158472">
    <property type="entry name" value="HAMP domain-like"/>
    <property type="match status" value="1"/>
</dbReference>
<dbReference type="PROSITE" id="PS50109">
    <property type="entry name" value="HIS_KIN"/>
    <property type="match status" value="1"/>
</dbReference>
<feature type="domain" description="HAMP" evidence="13">
    <location>
        <begin position="208"/>
        <end position="260"/>
    </location>
</feature>
<dbReference type="PANTHER" id="PTHR24421:SF10">
    <property type="entry name" value="NITRATE_NITRITE SENSOR PROTEIN NARQ"/>
    <property type="match status" value="1"/>
</dbReference>